<keyword evidence="1" id="KW-1133">Transmembrane helix</keyword>
<feature type="signal peptide" evidence="2">
    <location>
        <begin position="1"/>
        <end position="20"/>
    </location>
</feature>
<feature type="transmembrane region" description="Helical" evidence="1">
    <location>
        <begin position="223"/>
        <end position="242"/>
    </location>
</feature>
<feature type="transmembrane region" description="Helical" evidence="1">
    <location>
        <begin position="199"/>
        <end position="217"/>
    </location>
</feature>
<gene>
    <name evidence="4" type="ORF">C8D93_103317</name>
</gene>
<evidence type="ECO:0000256" key="1">
    <source>
        <dbReference type="SAM" id="Phobius"/>
    </source>
</evidence>
<feature type="domain" description="TPM" evidence="3">
    <location>
        <begin position="30"/>
        <end position="152"/>
    </location>
</feature>
<name>A0A318EB76_9GAMM</name>
<accession>A0A318EB76</accession>
<keyword evidence="1" id="KW-0472">Membrane</keyword>
<comment type="caution">
    <text evidence="4">The sequence shown here is derived from an EMBL/GenBank/DDBJ whole genome shotgun (WGS) entry which is preliminary data.</text>
</comment>
<feature type="chain" id="PRO_5016467653" description="TPM domain-containing protein" evidence="2">
    <location>
        <begin position="21"/>
        <end position="277"/>
    </location>
</feature>
<evidence type="ECO:0000256" key="2">
    <source>
        <dbReference type="SAM" id="SignalP"/>
    </source>
</evidence>
<keyword evidence="1" id="KW-0812">Transmembrane</keyword>
<proteinExistence type="predicted"/>
<dbReference type="OrthoDB" id="9810918at2"/>
<evidence type="ECO:0000259" key="3">
    <source>
        <dbReference type="Pfam" id="PF04536"/>
    </source>
</evidence>
<dbReference type="PANTHER" id="PTHR30373:SF2">
    <property type="entry name" value="UPF0603 PROTEIN YGCG"/>
    <property type="match status" value="1"/>
</dbReference>
<organism evidence="4 5">
    <name type="scientific">Sinimarinibacterium flocculans</name>
    <dbReference type="NCBI Taxonomy" id="985250"/>
    <lineage>
        <taxon>Bacteria</taxon>
        <taxon>Pseudomonadati</taxon>
        <taxon>Pseudomonadota</taxon>
        <taxon>Gammaproteobacteria</taxon>
        <taxon>Nevskiales</taxon>
        <taxon>Nevskiaceae</taxon>
        <taxon>Sinimarinibacterium</taxon>
    </lineage>
</organism>
<dbReference type="InterPro" id="IPR007621">
    <property type="entry name" value="TPM_dom"/>
</dbReference>
<dbReference type="Gene3D" id="3.10.310.50">
    <property type="match status" value="1"/>
</dbReference>
<dbReference type="Pfam" id="PF04536">
    <property type="entry name" value="TPM_phosphatase"/>
    <property type="match status" value="1"/>
</dbReference>
<dbReference type="Proteomes" id="UP000248330">
    <property type="component" value="Unassembled WGS sequence"/>
</dbReference>
<keyword evidence="5" id="KW-1185">Reference proteome</keyword>
<evidence type="ECO:0000313" key="4">
    <source>
        <dbReference type="EMBL" id="PXV69741.1"/>
    </source>
</evidence>
<keyword evidence="2" id="KW-0732">Signal</keyword>
<dbReference type="AlphaFoldDB" id="A0A318EB76"/>
<dbReference type="RefSeq" id="WP_110264653.1">
    <property type="nucleotide sequence ID" value="NZ_CAWNXA010000003.1"/>
</dbReference>
<reference evidence="4 5" key="1">
    <citation type="submission" date="2018-04" db="EMBL/GenBank/DDBJ databases">
        <title>Genomic Encyclopedia of Type Strains, Phase IV (KMG-IV): sequencing the most valuable type-strain genomes for metagenomic binning, comparative biology and taxonomic classification.</title>
        <authorList>
            <person name="Goeker M."/>
        </authorList>
    </citation>
    <scope>NUCLEOTIDE SEQUENCE [LARGE SCALE GENOMIC DNA]</scope>
    <source>
        <strain evidence="4 5">DSM 104150</strain>
    </source>
</reference>
<dbReference type="EMBL" id="QICN01000003">
    <property type="protein sequence ID" value="PXV69741.1"/>
    <property type="molecule type" value="Genomic_DNA"/>
</dbReference>
<protein>
    <recommendedName>
        <fullName evidence="3">TPM domain-containing protein</fullName>
    </recommendedName>
</protein>
<dbReference type="PANTHER" id="PTHR30373">
    <property type="entry name" value="UPF0603 PROTEIN YGCG"/>
    <property type="match status" value="1"/>
</dbReference>
<sequence length="277" mass="28394">MFLRAGLIAAALLLAAPAWAEVPVPPVARVTDQTGTLSRAQQQALSDRLAAFEQAKGSQIAVLVLPTTEPETIEQYAIRVAEAWRLGRRGVDDGALLLVAMRDRAVRIEVGYGLEGAIPDAIAKRVIEEVILPRFRAGDLPGGIEAGVDRLIGLVDGEPLPEPDTRRTGSRGEAPAALPVLFFVALALGQGLRRALGPAFAGLIVGGLSFVLIWWLVGVAFFAALVGVAVFFTTLVGMRGGFHGGGAGRGGFGGGGFGGGFSGGGGGFGGGGASGRW</sequence>
<evidence type="ECO:0000313" key="5">
    <source>
        <dbReference type="Proteomes" id="UP000248330"/>
    </source>
</evidence>